<keyword evidence="1" id="KW-0614">Plasmid</keyword>
<name>Q45800_PHOVU</name>
<organism evidence="1">
    <name type="scientific">Phocaeicola vulgatus</name>
    <name type="common">Bacteroides vulgatus</name>
    <dbReference type="NCBI Taxonomy" id="821"/>
    <lineage>
        <taxon>Bacteria</taxon>
        <taxon>Pseudomonadati</taxon>
        <taxon>Bacteroidota</taxon>
        <taxon>Bacteroidia</taxon>
        <taxon>Bacteroidales</taxon>
        <taxon>Bacteroidaceae</taxon>
        <taxon>Phocaeicola</taxon>
    </lineage>
</organism>
<dbReference type="PIR" id="I40598">
    <property type="entry name" value="I40598"/>
</dbReference>
<geneLocation type="plasmid" evidence="1">
    <name>pIP417</name>
</geneLocation>
<reference evidence="1" key="1">
    <citation type="journal article" date="1994" name="Antimicrob. Agents Chemother.">
        <title>Nucleotide sequence analysis of two 5-nitroimidazole resistance determinants from Bacteroides strains and of a new insertion sequence upstream of the two genes.</title>
        <authorList>
            <person name="Haggoud A."/>
            <person name="Reysset G."/>
            <person name="Azeddoug H."/>
            <person name="Sebald M."/>
        </authorList>
    </citation>
    <scope>NUCLEOTIDE SEQUENCE</scope>
    <source>
        <strain evidence="1">BV17</strain>
        <plasmid evidence="1">pIP417</plasmid>
    </source>
</reference>
<proteinExistence type="predicted"/>
<accession>Q45800</accession>
<protein>
    <submittedName>
        <fullName evidence="1">B.vulgatus plasmid pIP417 IS1168 insertion sequence and nimA 5-Nitroimidazole antibiotic resistance protein</fullName>
    </submittedName>
</protein>
<sequence>MRDFCIFEDTPRLFLLGNRQFTFIAHNLDVAEDVVGQICHRHIRLRPYNPYCPDNKAVHTLLFKTEYVLDKATGLGLAPVLSLLFFCQRMIPTAFLADYRIHAMLLHG</sequence>
<dbReference type="EMBL" id="X71444">
    <property type="protein sequence ID" value="CAA50580.1"/>
    <property type="molecule type" value="Genomic_DNA"/>
</dbReference>
<dbReference type="AlphaFoldDB" id="Q45800"/>
<evidence type="ECO:0000313" key="1">
    <source>
        <dbReference type="EMBL" id="CAA50580.1"/>
    </source>
</evidence>